<feature type="domain" description="Enolase C-terminal TIM barrel" evidence="16">
    <location>
        <begin position="143"/>
        <end position="429"/>
    </location>
</feature>
<feature type="domain" description="Enolase N-terminal" evidence="17">
    <location>
        <begin position="4"/>
        <end position="134"/>
    </location>
</feature>
<dbReference type="SUPFAM" id="SSF54826">
    <property type="entry name" value="Enolase N-terminal domain-like"/>
    <property type="match status" value="1"/>
</dbReference>
<keyword evidence="10 12" id="KW-0456">Lyase</keyword>
<dbReference type="GO" id="GO:0005576">
    <property type="term" value="C:extracellular region"/>
    <property type="evidence" value="ECO:0007669"/>
    <property type="project" value="UniProtKB-SubCell"/>
</dbReference>
<evidence type="ECO:0000256" key="15">
    <source>
        <dbReference type="PIRSR" id="PIRSR001400-3"/>
    </source>
</evidence>
<feature type="binding site" evidence="12">
    <location>
        <position position="371"/>
    </location>
    <ligand>
        <name>(2R)-2-phosphoglycerate</name>
        <dbReference type="ChEBI" id="CHEBI:58289"/>
    </ligand>
</feature>
<comment type="pathway">
    <text evidence="1 12">Carbohydrate degradation; glycolysis; pyruvate from D-glyceraldehyde 3-phosphate: step 4/5.</text>
</comment>
<feature type="binding site" evidence="12">
    <location>
        <position position="370"/>
    </location>
    <ligand>
        <name>(2R)-2-phosphoglycerate</name>
        <dbReference type="ChEBI" id="CHEBI:58289"/>
    </ligand>
</feature>
<keyword evidence="19" id="KW-1185">Reference proteome</keyword>
<evidence type="ECO:0000256" key="9">
    <source>
        <dbReference type="ARBA" id="ARBA00023152"/>
    </source>
</evidence>
<dbReference type="EC" id="4.2.1.11" evidence="3 12"/>
<dbReference type="GeneID" id="58229868"/>
<dbReference type="GO" id="GO:0000287">
    <property type="term" value="F:magnesium ion binding"/>
    <property type="evidence" value="ECO:0007669"/>
    <property type="project" value="UniProtKB-UniRule"/>
</dbReference>
<comment type="subcellular location">
    <subcellularLocation>
        <location evidence="12">Cytoplasm</location>
    </subcellularLocation>
    <subcellularLocation>
        <location evidence="12">Secreted</location>
    </subcellularLocation>
    <subcellularLocation>
        <location evidence="12">Cell surface</location>
    </subcellularLocation>
    <text evidence="12">Fractions of enolase are present in both the cytoplasm and on the cell surface.</text>
</comment>
<dbReference type="PRINTS" id="PR00148">
    <property type="entry name" value="ENOLASE"/>
</dbReference>
<dbReference type="SUPFAM" id="SSF51604">
    <property type="entry name" value="Enolase C-terminal domain-like"/>
    <property type="match status" value="1"/>
</dbReference>
<dbReference type="Pfam" id="PF03952">
    <property type="entry name" value="Enolase_N"/>
    <property type="match status" value="1"/>
</dbReference>
<dbReference type="GO" id="GO:0004634">
    <property type="term" value="F:phosphopyruvate hydratase activity"/>
    <property type="evidence" value="ECO:0007669"/>
    <property type="project" value="UniProtKB-UniRule"/>
</dbReference>
<dbReference type="InterPro" id="IPR000941">
    <property type="entry name" value="Enolase"/>
</dbReference>
<dbReference type="PANTHER" id="PTHR11902">
    <property type="entry name" value="ENOLASE"/>
    <property type="match status" value="1"/>
</dbReference>
<evidence type="ECO:0000259" key="16">
    <source>
        <dbReference type="SMART" id="SM01192"/>
    </source>
</evidence>
<dbReference type="SFLD" id="SFLDG00178">
    <property type="entry name" value="enolase"/>
    <property type="match status" value="1"/>
</dbReference>
<dbReference type="SFLD" id="SFLDS00001">
    <property type="entry name" value="Enolase"/>
    <property type="match status" value="1"/>
</dbReference>
<dbReference type="Gene3D" id="3.30.390.10">
    <property type="entry name" value="Enolase-like, N-terminal domain"/>
    <property type="match status" value="1"/>
</dbReference>
<feature type="active site" description="Proton donor" evidence="12 13">
    <location>
        <position position="209"/>
    </location>
</feature>
<dbReference type="PATRIC" id="fig|151081.8.peg.740"/>
<dbReference type="EMBL" id="JXXZ01000013">
    <property type="protein sequence ID" value="KJY97272.1"/>
    <property type="molecule type" value="Genomic_DNA"/>
</dbReference>
<comment type="cofactor">
    <cofactor evidence="15">
        <name>Mg(2+)</name>
        <dbReference type="ChEBI" id="CHEBI:18420"/>
    </cofactor>
    <text evidence="15">Mg(2+) is required for catalysis and for stabilizing the dimer.</text>
</comment>
<dbReference type="SMART" id="SM01193">
    <property type="entry name" value="Enolase_N"/>
    <property type="match status" value="1"/>
</dbReference>
<feature type="binding site" evidence="12 15">
    <location>
        <position position="246"/>
    </location>
    <ligand>
        <name>Mg(2+)</name>
        <dbReference type="ChEBI" id="CHEBI:18420"/>
    </ligand>
</feature>
<feature type="binding site" evidence="14">
    <location>
        <position position="392"/>
    </location>
    <ligand>
        <name>substrate</name>
    </ligand>
</feature>
<evidence type="ECO:0000256" key="2">
    <source>
        <dbReference type="ARBA" id="ARBA00009604"/>
    </source>
</evidence>
<dbReference type="OrthoDB" id="9804716at2"/>
<comment type="caution">
    <text evidence="18">The sequence shown here is derived from an EMBL/GenBank/DDBJ whole genome shotgun (WGS) entry which is preliminary data.</text>
</comment>
<feature type="binding site" evidence="12">
    <location>
        <position position="341"/>
    </location>
    <ligand>
        <name>(2R)-2-phosphoglycerate</name>
        <dbReference type="ChEBI" id="CHEBI:58289"/>
    </ligand>
</feature>
<evidence type="ECO:0000256" key="6">
    <source>
        <dbReference type="ARBA" id="ARBA00022525"/>
    </source>
</evidence>
<evidence type="ECO:0000313" key="19">
    <source>
        <dbReference type="Proteomes" id="UP000033664"/>
    </source>
</evidence>
<keyword evidence="8 12" id="KW-0460">Magnesium</keyword>
<keyword evidence="7 12" id="KW-0479">Metal-binding</keyword>
<feature type="binding site" evidence="12 15">
    <location>
        <position position="316"/>
    </location>
    <ligand>
        <name>Mg(2+)</name>
        <dbReference type="ChEBI" id="CHEBI:18420"/>
    </ligand>
</feature>
<organism evidence="18 19">
    <name type="scientific">Pseudoalteromonas ruthenica</name>
    <dbReference type="NCBI Taxonomy" id="151081"/>
    <lineage>
        <taxon>Bacteria</taxon>
        <taxon>Pseudomonadati</taxon>
        <taxon>Pseudomonadota</taxon>
        <taxon>Gammaproteobacteria</taxon>
        <taxon>Alteromonadales</taxon>
        <taxon>Pseudoalteromonadaceae</taxon>
        <taxon>Pseudoalteromonas</taxon>
    </lineage>
</organism>
<name>A0A0F4PWV9_9GAMM</name>
<comment type="catalytic activity">
    <reaction evidence="12">
        <text>(2R)-2-phosphoglycerate = phosphoenolpyruvate + H2O</text>
        <dbReference type="Rhea" id="RHEA:10164"/>
        <dbReference type="ChEBI" id="CHEBI:15377"/>
        <dbReference type="ChEBI" id="CHEBI:58289"/>
        <dbReference type="ChEBI" id="CHEBI:58702"/>
        <dbReference type="EC" id="4.2.1.11"/>
    </reaction>
</comment>
<feature type="binding site" evidence="14">
    <location>
        <position position="289"/>
    </location>
    <ligand>
        <name>substrate</name>
    </ligand>
</feature>
<protein>
    <recommendedName>
        <fullName evidence="4 12">Enolase</fullName>
        <ecNumber evidence="3 12">4.2.1.11</ecNumber>
    </recommendedName>
    <alternativeName>
        <fullName evidence="12">2-phospho-D-glycerate hydro-lyase</fullName>
    </alternativeName>
    <alternativeName>
        <fullName evidence="12">2-phosphoglycerate dehydratase</fullName>
    </alternativeName>
</protein>
<evidence type="ECO:0000256" key="12">
    <source>
        <dbReference type="HAMAP-Rule" id="MF_00318"/>
    </source>
</evidence>
<dbReference type="HAMAP" id="MF_00318">
    <property type="entry name" value="Enolase"/>
    <property type="match status" value="1"/>
</dbReference>
<evidence type="ECO:0000256" key="5">
    <source>
        <dbReference type="ARBA" id="ARBA00022490"/>
    </source>
</evidence>
<keyword evidence="5 12" id="KW-0963">Cytoplasm</keyword>
<dbReference type="GO" id="GO:0009986">
    <property type="term" value="C:cell surface"/>
    <property type="evidence" value="ECO:0007669"/>
    <property type="project" value="UniProtKB-SubCell"/>
</dbReference>
<dbReference type="PROSITE" id="PS00164">
    <property type="entry name" value="ENOLASE"/>
    <property type="match status" value="1"/>
</dbReference>
<dbReference type="Proteomes" id="UP000033664">
    <property type="component" value="Unassembled WGS sequence"/>
</dbReference>
<evidence type="ECO:0000256" key="11">
    <source>
        <dbReference type="ARBA" id="ARBA00045763"/>
    </source>
</evidence>
<dbReference type="CDD" id="cd03313">
    <property type="entry name" value="enolase"/>
    <property type="match status" value="1"/>
</dbReference>
<feature type="binding site" evidence="14">
    <location>
        <position position="316"/>
    </location>
    <ligand>
        <name>substrate</name>
    </ligand>
</feature>
<evidence type="ECO:0000256" key="10">
    <source>
        <dbReference type="ARBA" id="ARBA00023239"/>
    </source>
</evidence>
<dbReference type="RefSeq" id="WP_045978620.1">
    <property type="nucleotide sequence ID" value="NZ_CP023396.1"/>
</dbReference>
<feature type="binding site" evidence="14">
    <location>
        <position position="168"/>
    </location>
    <ligand>
        <name>substrate</name>
    </ligand>
</feature>
<dbReference type="InterPro" id="IPR029017">
    <property type="entry name" value="Enolase-like_N"/>
</dbReference>
<dbReference type="SFLD" id="SFLDF00002">
    <property type="entry name" value="enolase"/>
    <property type="match status" value="1"/>
</dbReference>
<evidence type="ECO:0000256" key="7">
    <source>
        <dbReference type="ARBA" id="ARBA00022723"/>
    </source>
</evidence>
<evidence type="ECO:0000256" key="1">
    <source>
        <dbReference type="ARBA" id="ARBA00005031"/>
    </source>
</evidence>
<feature type="binding site" evidence="12">
    <location>
        <position position="392"/>
    </location>
    <ligand>
        <name>(2R)-2-phosphoglycerate</name>
        <dbReference type="ChEBI" id="CHEBI:58289"/>
    </ligand>
</feature>
<dbReference type="AlphaFoldDB" id="A0A0F4PWV9"/>
<evidence type="ECO:0000259" key="17">
    <source>
        <dbReference type="SMART" id="SM01193"/>
    </source>
</evidence>
<comment type="function">
    <text evidence="11 12">Catalyzes the reversible conversion of 2-phosphoglycerate (2-PG) into phosphoenolpyruvate (PEP). It is essential for the degradation of carbohydrates via glycolysis.</text>
</comment>
<dbReference type="InterPro" id="IPR020811">
    <property type="entry name" value="Enolase_N"/>
</dbReference>
<dbReference type="Pfam" id="PF00113">
    <property type="entry name" value="Enolase_C"/>
    <property type="match status" value="1"/>
</dbReference>
<sequence length="430" mass="45889">MSEIVKVIGREVMDSRGNPTVEAEVHLASGAWGRACAPSGASTGTREALELRDGDKARYLGKGVLTAVGYVNNEIATALKGQNALEQRAIDAVMLELDGTENKEKLGANAILAVSLANAKAAAQEKGVELFEHIADINGTSGNYSMPVPMMNILNGGEHADNNVDIQEFMVQPVGASSFREALRMGAEIFHSLKKVLSARGLNTAVGDEGGFAPDLKSNEEALEVIAEAVKAAGYELNKDVTLALDCAASEFYHDGKYDLKGEGKEFDSAGFADFLADLAARYPIISIEDGLDESDWDGWKILTDKIGDKVQLVGDDLFVTNTKILKRGIDESIGNSILIKFNQIGSLSETLDAIKMAQDAGFTAVISHRSGETEDATIADLAVGTAAGQIKTGSLCRSDRVAKYNQLLRIEQQLGDKAVYKGRSEIKGQ</sequence>
<evidence type="ECO:0000256" key="14">
    <source>
        <dbReference type="PIRSR" id="PIRSR001400-2"/>
    </source>
</evidence>
<dbReference type="FunFam" id="3.30.390.10:FF:000001">
    <property type="entry name" value="Enolase"/>
    <property type="match status" value="1"/>
</dbReference>
<gene>
    <name evidence="12 18" type="primary">eno</name>
    <name evidence="18" type="ORF">TW72_15315</name>
</gene>
<keyword evidence="6 12" id="KW-0964">Secreted</keyword>
<dbReference type="InterPro" id="IPR020810">
    <property type="entry name" value="Enolase_C"/>
</dbReference>
<comment type="cofactor">
    <cofactor evidence="12">
        <name>Mg(2+)</name>
        <dbReference type="ChEBI" id="CHEBI:18420"/>
    </cofactor>
    <text evidence="12">Binds a second Mg(2+) ion via substrate during catalysis.</text>
</comment>
<evidence type="ECO:0000256" key="4">
    <source>
        <dbReference type="ARBA" id="ARBA00017068"/>
    </source>
</evidence>
<dbReference type="PIRSF" id="PIRSF001400">
    <property type="entry name" value="Enolase"/>
    <property type="match status" value="1"/>
</dbReference>
<dbReference type="NCBIfam" id="TIGR01060">
    <property type="entry name" value="eno"/>
    <property type="match status" value="1"/>
</dbReference>
<comment type="subunit">
    <text evidence="12">Component of the RNA degradosome, a multiprotein complex involved in RNA processing and mRNA degradation.</text>
</comment>
<feature type="binding site" evidence="12 15">
    <location>
        <position position="289"/>
    </location>
    <ligand>
        <name>Mg(2+)</name>
        <dbReference type="ChEBI" id="CHEBI:18420"/>
    </ligand>
</feature>
<feature type="active site" description="Proton acceptor" evidence="12 13">
    <location>
        <position position="341"/>
    </location>
</feature>
<reference evidence="18 19" key="1">
    <citation type="journal article" date="2015" name="BMC Genomics">
        <title>Genome mining reveals unlocked bioactive potential of marine Gram-negative bacteria.</title>
        <authorList>
            <person name="Machado H."/>
            <person name="Sonnenschein E.C."/>
            <person name="Melchiorsen J."/>
            <person name="Gram L."/>
        </authorList>
    </citation>
    <scope>NUCLEOTIDE SEQUENCE [LARGE SCALE GENOMIC DNA]</scope>
    <source>
        <strain evidence="18 19">S3137</strain>
    </source>
</reference>
<feature type="binding site" evidence="14">
    <location>
        <begin position="368"/>
        <end position="371"/>
    </location>
    <ligand>
        <name>substrate</name>
    </ligand>
</feature>
<evidence type="ECO:0000256" key="8">
    <source>
        <dbReference type="ARBA" id="ARBA00022842"/>
    </source>
</evidence>
<keyword evidence="9 12" id="KW-0324">Glycolysis</keyword>
<dbReference type="GO" id="GO:0000015">
    <property type="term" value="C:phosphopyruvate hydratase complex"/>
    <property type="evidence" value="ECO:0007669"/>
    <property type="project" value="InterPro"/>
</dbReference>
<dbReference type="InterPro" id="IPR020809">
    <property type="entry name" value="Enolase_CS"/>
</dbReference>
<dbReference type="UniPathway" id="UPA00109">
    <property type="reaction ID" value="UER00187"/>
</dbReference>
<dbReference type="Gene3D" id="3.20.20.120">
    <property type="entry name" value="Enolase-like C-terminal domain"/>
    <property type="match status" value="1"/>
</dbReference>
<feature type="binding site" evidence="12">
    <location>
        <position position="167"/>
    </location>
    <ligand>
        <name>(2R)-2-phosphoglycerate</name>
        <dbReference type="ChEBI" id="CHEBI:58289"/>
    </ligand>
</feature>
<accession>A0A0F4PWV9</accession>
<dbReference type="GO" id="GO:0006096">
    <property type="term" value="P:glycolytic process"/>
    <property type="evidence" value="ECO:0007669"/>
    <property type="project" value="UniProtKB-UniRule"/>
</dbReference>
<evidence type="ECO:0000256" key="3">
    <source>
        <dbReference type="ARBA" id="ARBA00012058"/>
    </source>
</evidence>
<feature type="binding site" evidence="14">
    <location>
        <position position="159"/>
    </location>
    <ligand>
        <name>substrate</name>
    </ligand>
</feature>
<dbReference type="InterPro" id="IPR036849">
    <property type="entry name" value="Enolase-like_C_sf"/>
</dbReference>
<evidence type="ECO:0000313" key="18">
    <source>
        <dbReference type="EMBL" id="KJY97272.1"/>
    </source>
</evidence>
<proteinExistence type="inferred from homology"/>
<dbReference type="PANTHER" id="PTHR11902:SF1">
    <property type="entry name" value="ENOLASE"/>
    <property type="match status" value="1"/>
</dbReference>
<dbReference type="eggNOG" id="COG0148">
    <property type="taxonomic scope" value="Bacteria"/>
</dbReference>
<evidence type="ECO:0000256" key="13">
    <source>
        <dbReference type="PIRSR" id="PIRSR001400-1"/>
    </source>
</evidence>
<comment type="similarity">
    <text evidence="2 12">Belongs to the enolase family.</text>
</comment>
<dbReference type="FunFam" id="3.20.20.120:FF:000001">
    <property type="entry name" value="Enolase"/>
    <property type="match status" value="1"/>
</dbReference>
<dbReference type="SMART" id="SM01192">
    <property type="entry name" value="Enolase_C"/>
    <property type="match status" value="1"/>
</dbReference>